<dbReference type="InterPro" id="IPR051175">
    <property type="entry name" value="CLK_kinases"/>
</dbReference>
<organism evidence="9">
    <name type="scientific">Chromera velia CCMP2878</name>
    <dbReference type="NCBI Taxonomy" id="1169474"/>
    <lineage>
        <taxon>Eukaryota</taxon>
        <taxon>Sar</taxon>
        <taxon>Alveolata</taxon>
        <taxon>Colpodellida</taxon>
        <taxon>Chromeraceae</taxon>
        <taxon>Chromera</taxon>
    </lineage>
</organism>
<name>A0A0K6S6P4_9ALVE</name>
<dbReference type="AlphaFoldDB" id="A0A0K6S6P4"/>
<feature type="region of interest" description="Disordered" evidence="7">
    <location>
        <begin position="194"/>
        <end position="234"/>
    </location>
</feature>
<feature type="compositionally biased region" description="Basic and acidic residues" evidence="7">
    <location>
        <begin position="736"/>
        <end position="746"/>
    </location>
</feature>
<keyword evidence="4" id="KW-0418">Kinase</keyword>
<dbReference type="Gene3D" id="3.30.200.20">
    <property type="entry name" value="Phosphorylase Kinase, domain 1"/>
    <property type="match status" value="1"/>
</dbReference>
<feature type="compositionally biased region" description="Basic and acidic residues" evidence="7">
    <location>
        <begin position="530"/>
        <end position="544"/>
    </location>
</feature>
<keyword evidence="6" id="KW-0175">Coiled coil</keyword>
<dbReference type="PANTHER" id="PTHR45646">
    <property type="entry name" value="SERINE/THREONINE-PROTEIN KINASE DOA-RELATED"/>
    <property type="match status" value="1"/>
</dbReference>
<dbReference type="GO" id="GO:0005634">
    <property type="term" value="C:nucleus"/>
    <property type="evidence" value="ECO:0007669"/>
    <property type="project" value="TreeGrafter"/>
</dbReference>
<keyword evidence="5" id="KW-0067">ATP-binding</keyword>
<dbReference type="VEuPathDB" id="CryptoDB:Cvel_18046"/>
<dbReference type="Gene3D" id="1.10.510.10">
    <property type="entry name" value="Transferase(Phosphotransferase) domain 1"/>
    <property type="match status" value="1"/>
</dbReference>
<feature type="compositionally biased region" description="Gly residues" evidence="7">
    <location>
        <begin position="844"/>
        <end position="858"/>
    </location>
</feature>
<dbReference type="GO" id="GO:0005524">
    <property type="term" value="F:ATP binding"/>
    <property type="evidence" value="ECO:0007669"/>
    <property type="project" value="UniProtKB-KW"/>
</dbReference>
<feature type="compositionally biased region" description="Low complexity" evidence="7">
    <location>
        <begin position="670"/>
        <end position="687"/>
    </location>
</feature>
<dbReference type="PANTHER" id="PTHR45646:SF11">
    <property type="entry name" value="SERINE_THREONINE-PROTEIN KINASE DOA"/>
    <property type="match status" value="1"/>
</dbReference>
<reference evidence="9" key="1">
    <citation type="submission" date="2014-11" db="EMBL/GenBank/DDBJ databases">
        <title>Molecular phylogeny of cliff fern family Woodsiaceae with morphological implications.</title>
        <authorList>
            <person name="Shao Y.-Z."/>
            <person name="Wei R."/>
            <person name="Zhang X.-C."/>
        </authorList>
    </citation>
    <scope>NUCLEOTIDE SEQUENCE</scope>
</reference>
<evidence type="ECO:0000256" key="4">
    <source>
        <dbReference type="ARBA" id="ARBA00022777"/>
    </source>
</evidence>
<evidence type="ECO:0000256" key="5">
    <source>
        <dbReference type="ARBA" id="ARBA00022840"/>
    </source>
</evidence>
<feature type="region of interest" description="Disordered" evidence="7">
    <location>
        <begin position="795"/>
        <end position="859"/>
    </location>
</feature>
<feature type="compositionally biased region" description="Low complexity" evidence="7">
    <location>
        <begin position="753"/>
        <end position="774"/>
    </location>
</feature>
<feature type="domain" description="Protein kinase" evidence="8">
    <location>
        <begin position="13"/>
        <end position="476"/>
    </location>
</feature>
<dbReference type="InterPro" id="IPR011009">
    <property type="entry name" value="Kinase-like_dom_sf"/>
</dbReference>
<feature type="region of interest" description="Disordered" evidence="7">
    <location>
        <begin position="521"/>
        <end position="551"/>
    </location>
</feature>
<dbReference type="PROSITE" id="PS50011">
    <property type="entry name" value="PROTEIN_KINASE_DOM"/>
    <property type="match status" value="1"/>
</dbReference>
<dbReference type="GO" id="GO:0004674">
    <property type="term" value="F:protein serine/threonine kinase activity"/>
    <property type="evidence" value="ECO:0007669"/>
    <property type="project" value="UniProtKB-KW"/>
</dbReference>
<evidence type="ECO:0000259" key="8">
    <source>
        <dbReference type="PROSITE" id="PS50011"/>
    </source>
</evidence>
<keyword evidence="3" id="KW-0547">Nucleotide-binding</keyword>
<evidence type="ECO:0000313" key="9">
    <source>
        <dbReference type="EMBL" id="CUC09297.1"/>
    </source>
</evidence>
<protein>
    <recommendedName>
        <fullName evidence="8">Protein kinase domain-containing protein</fullName>
    </recommendedName>
</protein>
<feature type="compositionally biased region" description="Basic and acidic residues" evidence="7">
    <location>
        <begin position="215"/>
        <end position="227"/>
    </location>
</feature>
<feature type="compositionally biased region" description="Polar residues" evidence="7">
    <location>
        <begin position="390"/>
        <end position="399"/>
    </location>
</feature>
<feature type="region of interest" description="Disordered" evidence="7">
    <location>
        <begin position="103"/>
        <end position="142"/>
    </location>
</feature>
<gene>
    <name evidence="9" type="ORF">Cvel_18046.t1.CR1</name>
</gene>
<accession>A0A0K6S6P4</accession>
<feature type="compositionally biased region" description="Low complexity" evidence="7">
    <location>
        <begin position="624"/>
        <end position="641"/>
    </location>
</feature>
<proteinExistence type="predicted"/>
<evidence type="ECO:0000256" key="2">
    <source>
        <dbReference type="ARBA" id="ARBA00022679"/>
    </source>
</evidence>
<feature type="region of interest" description="Disordered" evidence="7">
    <location>
        <begin position="624"/>
        <end position="777"/>
    </location>
</feature>
<dbReference type="EMBL" id="CDMZ01000523">
    <property type="protein sequence ID" value="CUC09297.1"/>
    <property type="molecule type" value="Genomic_DNA"/>
</dbReference>
<feature type="region of interest" description="Disordered" evidence="7">
    <location>
        <begin position="390"/>
        <end position="412"/>
    </location>
</feature>
<feature type="compositionally biased region" description="Polar residues" evidence="7">
    <location>
        <begin position="802"/>
        <end position="827"/>
    </location>
</feature>
<keyword evidence="1" id="KW-0723">Serine/threonine-protein kinase</keyword>
<dbReference type="SUPFAM" id="SSF56112">
    <property type="entry name" value="Protein kinase-like (PK-like)"/>
    <property type="match status" value="2"/>
</dbReference>
<sequence length="976" mass="105902">MFRKLKGETIGGCLLADVIAEGGWGCVYEATRVSESGQKQRTAGGRKEKERLAVKVFRPRFPLLDFQGEVEMLNRVKNLGGAEVEGEEREAKTKQRGKVVRLDAGGSGKKRKGLKTGSSSLQERQSGGEDRVLKSEATGQSLGGEKDRCVRFQSSFISRTQTGKGPFRCIVMELLGPCLASVLERRAKAAAVQARALQRKRSKGTGGNSGRERKRGREGGKQEKSETGTKTSSHYKRGFSLDAVRDAGLQLLDALRLLHAQNVAHTDLKPANIALSCVKDSARFVDESAGTEPEGSSPPKPLKIKLLDFGNAILIKPGFEGSGLISTRPYRCPEVLAAGARGVEPTWNLPADLWSAGCVLFELAAGRELVPFWSDDDSAHLALLKEVTKVPSSTDSATPSRRGRESASCSRRGGGLGVGVFDDVPFRIFRLHEEKERVEADLKCLKERLHELHQQSSPPPARPLQITSATSATPSLSVSFPGPRSCSPSAKKGMGTEGDDLELTEVEIVCDVGTDAICIDSDSDSEPEECDKAKQVREKAKEETPNSNSASASSSLWNALSFFPLPIPPAISGLVGTVTQKMNFWAAAGGDVKETEKDFVERKVEGQQGISCIANSKSHSQSQSTAAQSCLSSSSSSLASSDAEGRTKKQQQKGGEGSRTPRRRNRETWSSLSPSSAVVSPDPVSVSRTKQNPPIHLPLSAASLHPHYPCTLRGKKRQRAEEHESLGKCPPPLQQKKGEDGREKERVVRRRQNPPVSSSSSSSTDPPTRSPPFRLFVNPKFEPPLSCLRALTHLPSERETSSKPQKSENTNTSSQKPKHSSPFSDSSPGPLFLLPIDGSRRRGAGGTGAMDGGRGGAEGVRKNGCGSVLAGRLSGAAAEVSPVESKLQVVRQAWRSWRELRFLELLLALLQMKPLFSYRILFMKINALRFLELLLALLQMKPSSRPTASEAMQFPFFKEPKEDLEGLQKLLWDGYE</sequence>
<evidence type="ECO:0000256" key="1">
    <source>
        <dbReference type="ARBA" id="ARBA00022527"/>
    </source>
</evidence>
<evidence type="ECO:0000256" key="3">
    <source>
        <dbReference type="ARBA" id="ARBA00022741"/>
    </source>
</evidence>
<dbReference type="InterPro" id="IPR000719">
    <property type="entry name" value="Prot_kinase_dom"/>
</dbReference>
<evidence type="ECO:0000256" key="6">
    <source>
        <dbReference type="SAM" id="Coils"/>
    </source>
</evidence>
<dbReference type="Pfam" id="PF00069">
    <property type="entry name" value="Pkinase"/>
    <property type="match status" value="1"/>
</dbReference>
<feature type="coiled-coil region" evidence="6">
    <location>
        <begin position="428"/>
        <end position="455"/>
    </location>
</feature>
<evidence type="ECO:0000256" key="7">
    <source>
        <dbReference type="SAM" id="MobiDB-lite"/>
    </source>
</evidence>
<feature type="region of interest" description="Disordered" evidence="7">
    <location>
        <begin position="471"/>
        <end position="498"/>
    </location>
</feature>
<dbReference type="SMART" id="SM00220">
    <property type="entry name" value="S_TKc"/>
    <property type="match status" value="1"/>
</dbReference>
<keyword evidence="2" id="KW-0808">Transferase</keyword>
<feature type="compositionally biased region" description="Polar residues" evidence="7">
    <location>
        <begin position="116"/>
        <end position="125"/>
    </location>
</feature>